<protein>
    <submittedName>
        <fullName evidence="1">CHAT domain protein</fullName>
    </submittedName>
</protein>
<dbReference type="AlphaFoldDB" id="A0A517NPN4"/>
<dbReference type="Proteomes" id="UP000319817">
    <property type="component" value="Chromosome"/>
</dbReference>
<dbReference type="OrthoDB" id="220906at2"/>
<dbReference type="RefSeq" id="WP_145416522.1">
    <property type="nucleotide sequence ID" value="NZ_CP036526.1"/>
</dbReference>
<reference evidence="1 2" key="1">
    <citation type="submission" date="2019-02" db="EMBL/GenBank/DDBJ databases">
        <title>Deep-cultivation of Planctomycetes and their phenomic and genomic characterization uncovers novel biology.</title>
        <authorList>
            <person name="Wiegand S."/>
            <person name="Jogler M."/>
            <person name="Boedeker C."/>
            <person name="Pinto D."/>
            <person name="Vollmers J."/>
            <person name="Rivas-Marin E."/>
            <person name="Kohn T."/>
            <person name="Peeters S.H."/>
            <person name="Heuer A."/>
            <person name="Rast P."/>
            <person name="Oberbeckmann S."/>
            <person name="Bunk B."/>
            <person name="Jeske O."/>
            <person name="Meyerdierks A."/>
            <person name="Storesund J.E."/>
            <person name="Kallscheuer N."/>
            <person name="Luecker S."/>
            <person name="Lage O.M."/>
            <person name="Pohl T."/>
            <person name="Merkel B.J."/>
            <person name="Hornburger P."/>
            <person name="Mueller R.-W."/>
            <person name="Bruemmer F."/>
            <person name="Labrenz M."/>
            <person name="Spormann A.M."/>
            <person name="Op den Camp H."/>
            <person name="Overmann J."/>
            <person name="Amann R."/>
            <person name="Jetten M.S.M."/>
            <person name="Mascher T."/>
            <person name="Medema M.H."/>
            <person name="Devos D.P."/>
            <person name="Kaster A.-K."/>
            <person name="Ovreas L."/>
            <person name="Rohde M."/>
            <person name="Galperin M.Y."/>
            <person name="Jogler C."/>
        </authorList>
    </citation>
    <scope>NUCLEOTIDE SEQUENCE [LARGE SCALE GENOMIC DNA]</scope>
    <source>
        <strain evidence="1 2">K23_9</strain>
    </source>
</reference>
<evidence type="ECO:0000313" key="2">
    <source>
        <dbReference type="Proteomes" id="UP000319817"/>
    </source>
</evidence>
<sequence length="1011" mass="109076">MQSFPEAKHLEPEQLSLLGLPRLFTAGVLLTVLHATCAVSLLAQGGGLGGGLGGFEPSSSYPSDTYFEGLQYYRDGDLPTAVRAFDAALRDTRLDINGRWIDAIPVYAMMAECNWHLGDLAAAHQNLDNVYRLAVAHRGWLGQPEWASVLQGGAVTSRPPGLWPAATAVNRLPIKSRLKFMSGELLTEQVIARGGRIEERNIKIVNVVEIMRGLAVASYRRRMLLGPLAEQDPLTSEALDSTKYPAGLQIPVARTLIGAMRATERFSNHDDKQCLADASKSSVFNNSAHPLSPLAMLCQASVIAESDKPVMAVPLAVGVANMAANLGQYEYVGEAMQLAAGCVDETQAGTIRDASAVAATALLRKSRLASMHCMIAGADAAVTAADLNSAEKMLAEAQAMAARRDVVQPRLQAYGAYVAARIAAAQGGSIGVNQASEVDKAMALMREFALNRKNRNRPLISMPRIYQLQMIGQSIGKQLGGESSDRLLEKYCHNPPIELWRRDPVDALSSMMIDRTLPNTARLEIAAAGKMGPEVLARMDDLLRHRFERRLALGGRLTQVRSLARGDDATIGKEAASFRNKATGGIKTLRAAVLAPPPAGVDGVMLAARQMESLATQVALSRINLPDTMLPPLQYKTAIARIPRDTGLLTFLSVNKRLYATLAAEGKVQFWSVGSVNRIPAEIGRLLKAVGVGKLRGNRMPEDDSWRKDAVKLRRHLFPDDMTITTQKFKHLVIVPDSSLWYLPFEMLPLGDETSDLIGDQISVRYAATPGLAFHPTGMPATSDVVAIAADKFFAPRDIELNESMTQSLADAVTDSIRLPQDLNLPTGLLTDKVGHLLVTAPSVPNLSSPFAISVATYDQKLPDGTLGAWMRFPAKVPESVLLPGFRSAADGAKLGGGEELFLTICALQSAGVRNVMISRWIVGGESTAIALREMLQELPFSGMLASWTRARAILRRSELDPAAEPLLTKADQEITELSGDQPFFWAGYVIAAPFSESELNPPGAGPTNQP</sequence>
<keyword evidence="2" id="KW-1185">Reference proteome</keyword>
<accession>A0A517NPN4</accession>
<evidence type="ECO:0000313" key="1">
    <source>
        <dbReference type="EMBL" id="QDT09070.1"/>
    </source>
</evidence>
<organism evidence="1 2">
    <name type="scientific">Stieleria marina</name>
    <dbReference type="NCBI Taxonomy" id="1930275"/>
    <lineage>
        <taxon>Bacteria</taxon>
        <taxon>Pseudomonadati</taxon>
        <taxon>Planctomycetota</taxon>
        <taxon>Planctomycetia</taxon>
        <taxon>Pirellulales</taxon>
        <taxon>Pirellulaceae</taxon>
        <taxon>Stieleria</taxon>
    </lineage>
</organism>
<proteinExistence type="predicted"/>
<gene>
    <name evidence="1" type="ORF">K239x_10130</name>
</gene>
<name>A0A517NPN4_9BACT</name>
<dbReference type="EMBL" id="CP036526">
    <property type="protein sequence ID" value="QDT09070.1"/>
    <property type="molecule type" value="Genomic_DNA"/>
</dbReference>